<proteinExistence type="predicted"/>
<dbReference type="PROSITE" id="PS51301">
    <property type="entry name" value="KILA_N"/>
    <property type="match status" value="1"/>
</dbReference>
<dbReference type="Pfam" id="PF04383">
    <property type="entry name" value="KilA-N"/>
    <property type="match status" value="1"/>
</dbReference>
<reference evidence="2" key="1">
    <citation type="journal article" date="2014" name="Int. J. Syst. Evol. Microbiol.">
        <title>Complete genome sequence of Corynebacterium casei LMG S-19264T (=DSM 44701T), isolated from a smear-ripened cheese.</title>
        <authorList>
            <consortium name="US DOE Joint Genome Institute (JGI-PGF)"/>
            <person name="Walter F."/>
            <person name="Albersmeier A."/>
            <person name="Kalinowski J."/>
            <person name="Ruckert C."/>
        </authorList>
    </citation>
    <scope>NUCLEOTIDE SEQUENCE</scope>
    <source>
        <strain evidence="2">KCTC 23224</strain>
    </source>
</reference>
<organism evidence="2 3">
    <name type="scientific">Mongoliitalea lutea</name>
    <dbReference type="NCBI Taxonomy" id="849756"/>
    <lineage>
        <taxon>Bacteria</taxon>
        <taxon>Pseudomonadati</taxon>
        <taxon>Bacteroidota</taxon>
        <taxon>Cytophagia</taxon>
        <taxon>Cytophagales</taxon>
        <taxon>Cyclobacteriaceae</taxon>
        <taxon>Mongoliitalea</taxon>
    </lineage>
</organism>
<dbReference type="SMART" id="SM01252">
    <property type="entry name" value="KilA-N"/>
    <property type="match status" value="1"/>
</dbReference>
<feature type="domain" description="KilA-N" evidence="1">
    <location>
        <begin position="5"/>
        <end position="137"/>
    </location>
</feature>
<keyword evidence="3" id="KW-1185">Reference proteome</keyword>
<dbReference type="AlphaFoldDB" id="A0A8J3D0C0"/>
<evidence type="ECO:0000313" key="2">
    <source>
        <dbReference type="EMBL" id="GHB47374.1"/>
    </source>
</evidence>
<comment type="caution">
    <text evidence="2">The sequence shown here is derived from an EMBL/GenBank/DDBJ whole genome shotgun (WGS) entry which is preliminary data.</text>
</comment>
<protein>
    <recommendedName>
        <fullName evidence="1">KilA-N domain-containing protein</fullName>
    </recommendedName>
</protein>
<dbReference type="EMBL" id="BMYF01000020">
    <property type="protein sequence ID" value="GHB47374.1"/>
    <property type="molecule type" value="Genomic_DNA"/>
</dbReference>
<name>A0A8J3D0C0_9BACT</name>
<gene>
    <name evidence="2" type="ORF">GCM10008106_30410</name>
</gene>
<dbReference type="InterPro" id="IPR017880">
    <property type="entry name" value="KilA_N"/>
</dbReference>
<accession>A0A8J3D0C0</accession>
<sequence>MAKSKNIYVKGTSIAVLAQNDIDFLSLTDMTAGFKEGSGLIGKWITNKNTLEYIGIWEKLNNPTFNYPEFGVIEQEAGVNRFIMSVGQWVERTKAMGLLVKAGRYGGTYAHKDIAFHFAMWLSPEFQIYLINEFQRLKEEEQKQLGWSAKRELAKLNYHIHTDAIKQNLIPEELTPAQTAIVYATEADVLNVALFGKTAKQWREANPDLKGNMRDYANINELICLANMENLNAVFIQEKISQKDRLIKLNTIAIQQMKVLIDIENRKLLK</sequence>
<evidence type="ECO:0000313" key="3">
    <source>
        <dbReference type="Proteomes" id="UP000642809"/>
    </source>
</evidence>
<dbReference type="Proteomes" id="UP000642809">
    <property type="component" value="Unassembled WGS sequence"/>
</dbReference>
<dbReference type="InterPro" id="IPR018004">
    <property type="entry name" value="KilA/APSES_HTH"/>
</dbReference>
<reference evidence="2" key="2">
    <citation type="submission" date="2020-09" db="EMBL/GenBank/DDBJ databases">
        <authorList>
            <person name="Sun Q."/>
            <person name="Kim S."/>
        </authorList>
    </citation>
    <scope>NUCLEOTIDE SEQUENCE</scope>
    <source>
        <strain evidence="2">KCTC 23224</strain>
    </source>
</reference>
<dbReference type="RefSeq" id="WP_189584572.1">
    <property type="nucleotide sequence ID" value="NZ_BMYF01000020.1"/>
</dbReference>
<evidence type="ECO:0000259" key="1">
    <source>
        <dbReference type="PROSITE" id="PS51301"/>
    </source>
</evidence>